<organism evidence="1 2">
    <name type="scientific">Massariosphaeria phaeospora</name>
    <dbReference type="NCBI Taxonomy" id="100035"/>
    <lineage>
        <taxon>Eukaryota</taxon>
        <taxon>Fungi</taxon>
        <taxon>Dikarya</taxon>
        <taxon>Ascomycota</taxon>
        <taxon>Pezizomycotina</taxon>
        <taxon>Dothideomycetes</taxon>
        <taxon>Pleosporomycetidae</taxon>
        <taxon>Pleosporales</taxon>
        <taxon>Pleosporales incertae sedis</taxon>
        <taxon>Massariosphaeria</taxon>
    </lineage>
</organism>
<reference evidence="1 2" key="1">
    <citation type="submission" date="2020-01" db="EMBL/GenBank/DDBJ databases">
        <authorList>
            <consortium name="DOE Joint Genome Institute"/>
            <person name="Haridas S."/>
            <person name="Albert R."/>
            <person name="Binder M."/>
            <person name="Bloem J."/>
            <person name="Labutti K."/>
            <person name="Salamov A."/>
            <person name="Andreopoulos B."/>
            <person name="Baker S.E."/>
            <person name="Barry K."/>
            <person name="Bills G."/>
            <person name="Bluhm B.H."/>
            <person name="Cannon C."/>
            <person name="Castanera R."/>
            <person name="Culley D.E."/>
            <person name="Daum C."/>
            <person name="Ezra D."/>
            <person name="Gonzalez J.B."/>
            <person name="Henrissat B."/>
            <person name="Kuo A."/>
            <person name="Liang C."/>
            <person name="Lipzen A."/>
            <person name="Lutzoni F."/>
            <person name="Magnuson J."/>
            <person name="Mondo S."/>
            <person name="Nolan M."/>
            <person name="Ohm R."/>
            <person name="Pangilinan J."/>
            <person name="Park H.-J.H."/>
            <person name="Ramirez L."/>
            <person name="Alfaro M."/>
            <person name="Sun H."/>
            <person name="Tritt A."/>
            <person name="Yoshinaga Y."/>
            <person name="Zwiers L.-H.L."/>
            <person name="Turgeon B.G."/>
            <person name="Goodwin S.B."/>
            <person name="Spatafora J.W."/>
            <person name="Crous P.W."/>
            <person name="Grigoriev I.V."/>
        </authorList>
    </citation>
    <scope>NUCLEOTIDE SEQUENCE [LARGE SCALE GENOMIC DNA]</scope>
    <source>
        <strain evidence="1 2">CBS 611.86</strain>
    </source>
</reference>
<evidence type="ECO:0000313" key="1">
    <source>
        <dbReference type="EMBL" id="KAF2871441.1"/>
    </source>
</evidence>
<accession>A0A7C8M9M5</accession>
<sequence>MLRAVVEEIIRAATFALHDVSSNMVDTVPVFVPHCLYKAAMVGLQAPRQPGQGDAETAVRPLVGLLRAMGSRWLAAGKYVKEIERSMDVDTTLTG</sequence>
<protein>
    <submittedName>
        <fullName evidence="1">Uncharacterized protein</fullName>
    </submittedName>
</protein>
<comment type="caution">
    <text evidence="1">The sequence shown here is derived from an EMBL/GenBank/DDBJ whole genome shotgun (WGS) entry which is preliminary data.</text>
</comment>
<keyword evidence="2" id="KW-1185">Reference proteome</keyword>
<dbReference type="AlphaFoldDB" id="A0A7C8M9M5"/>
<dbReference type="Proteomes" id="UP000481861">
    <property type="component" value="Unassembled WGS sequence"/>
</dbReference>
<evidence type="ECO:0000313" key="2">
    <source>
        <dbReference type="Proteomes" id="UP000481861"/>
    </source>
</evidence>
<dbReference type="EMBL" id="JAADJZ010000011">
    <property type="protein sequence ID" value="KAF2871441.1"/>
    <property type="molecule type" value="Genomic_DNA"/>
</dbReference>
<dbReference type="OrthoDB" id="270167at2759"/>
<name>A0A7C8M9M5_9PLEO</name>
<gene>
    <name evidence="1" type="ORF">BDV95DRAFT_572040</name>
</gene>
<proteinExistence type="predicted"/>